<reference evidence="2 3" key="1">
    <citation type="journal article" date="2015" name="Nature">
        <title>rRNA introns, odd ribosomes, and small enigmatic genomes across a large radiation of phyla.</title>
        <authorList>
            <person name="Brown C.T."/>
            <person name="Hug L.A."/>
            <person name="Thomas B.C."/>
            <person name="Sharon I."/>
            <person name="Castelle C.J."/>
            <person name="Singh A."/>
            <person name="Wilkins M.J."/>
            <person name="Williams K.H."/>
            <person name="Banfield J.F."/>
        </authorList>
    </citation>
    <scope>NUCLEOTIDE SEQUENCE [LARGE SCALE GENOMIC DNA]</scope>
</reference>
<gene>
    <name evidence="2" type="ORF">UY58_C0006G0009</name>
</gene>
<feature type="domain" description="Methyltransferase type 11" evidence="1">
    <location>
        <begin position="24"/>
        <end position="96"/>
    </location>
</feature>
<evidence type="ECO:0000259" key="1">
    <source>
        <dbReference type="Pfam" id="PF08241"/>
    </source>
</evidence>
<evidence type="ECO:0000313" key="3">
    <source>
        <dbReference type="Proteomes" id="UP000033982"/>
    </source>
</evidence>
<accession>A0A0G1WER5</accession>
<dbReference type="AlphaFoldDB" id="A0A0G1WER5"/>
<name>A0A0G1WER5_9BACT</name>
<protein>
    <recommendedName>
        <fullName evidence="1">Methyltransferase type 11 domain-containing protein</fullName>
    </recommendedName>
</protein>
<proteinExistence type="predicted"/>
<dbReference type="Gene3D" id="3.40.50.150">
    <property type="entry name" value="Vaccinia Virus protein VP39"/>
    <property type="match status" value="1"/>
</dbReference>
<dbReference type="InterPro" id="IPR013216">
    <property type="entry name" value="Methyltransf_11"/>
</dbReference>
<organism evidence="2 3">
    <name type="scientific">Candidatus Magasanikbacteria bacterium GW2011_GWA2_50_22</name>
    <dbReference type="NCBI Taxonomy" id="1619043"/>
    <lineage>
        <taxon>Bacteria</taxon>
        <taxon>Candidatus Magasanikiibacteriota</taxon>
    </lineage>
</organism>
<comment type="caution">
    <text evidence="2">The sequence shown here is derived from an EMBL/GenBank/DDBJ whole genome shotgun (WGS) entry which is preliminary data.</text>
</comment>
<evidence type="ECO:0000313" key="2">
    <source>
        <dbReference type="EMBL" id="KKW17286.1"/>
    </source>
</evidence>
<sequence>MELEARGGGTKIESAVEKPPKRVLEIGAGINPIAHLLKNVGSGIGSVIIIDAQHELREHLGLNRKKPEDVHRVLGVSYRLPFPANSFDYILANNFFGNPVMRIADYQSYGHRMYINAAALKYPEYFKHLDPFFRELSRVLSQNGEICIVETATPDVAEKFLELSKEAWGKYFIYSKKSTLISPGDSDGEAIGFKSLNAGSSYAEICALKKK</sequence>
<dbReference type="GO" id="GO:0008757">
    <property type="term" value="F:S-adenosylmethionine-dependent methyltransferase activity"/>
    <property type="evidence" value="ECO:0007669"/>
    <property type="project" value="InterPro"/>
</dbReference>
<dbReference type="EMBL" id="LCQN01000006">
    <property type="protein sequence ID" value="KKW17286.1"/>
    <property type="molecule type" value="Genomic_DNA"/>
</dbReference>
<dbReference type="SUPFAM" id="SSF53335">
    <property type="entry name" value="S-adenosyl-L-methionine-dependent methyltransferases"/>
    <property type="match status" value="1"/>
</dbReference>
<dbReference type="InterPro" id="IPR029063">
    <property type="entry name" value="SAM-dependent_MTases_sf"/>
</dbReference>
<dbReference type="Proteomes" id="UP000033982">
    <property type="component" value="Unassembled WGS sequence"/>
</dbReference>
<dbReference type="Pfam" id="PF08241">
    <property type="entry name" value="Methyltransf_11"/>
    <property type="match status" value="1"/>
</dbReference>